<feature type="domain" description="PLD phosphodiesterase" evidence="1">
    <location>
        <begin position="170"/>
        <end position="197"/>
    </location>
</feature>
<dbReference type="EMBL" id="BMXN01000004">
    <property type="protein sequence ID" value="GGW21818.1"/>
    <property type="molecule type" value="Genomic_DNA"/>
</dbReference>
<sequence length="517" mass="57205">MVNALWGMRVAWLLLLCSLLVGCTHAVVRDHHSALSLSDARETWLGTQVAQAMAEQTAPDGFALLANGQEAFAVRAGLISQAQRELNIQTYLLGDGQTTRLVLSRLMEAAEQGVRVRLLVDDIGAVGQGDRLAALASHPNIHVRVYNPLPVGRGHLVTRVLASAVNPGQQHRRMHNKLWIADNSVAIVGGRNLGDEYFDANDARNFADLDVVTIGDVVPALSESFDLYWNHGLSQPIERYHQADASAWQALKVSLDEWLEEHADSSYFTGLRQQPRQAPPWETLHWGEGLALWDAPGKLAQAGAPDWQDTLLGDLTQATHLDERLVLISAYFVPTERGVRRLVELSEQGVEVDIITNSLESTDAAVVHGPYAPWRATLLESGVSLYEMRPEQEGGAGAEREEMRVPGASASALHIKAILFDDQLFVGSFNVDPRSVLWNTEVGVLMRSASLVDAFDTLVSVGQDPAISYQVRLDEQGQLVWQWQQEGQLAVLTEEPGGWWRHFNAWISRVLRLEKWL</sequence>
<dbReference type="SMART" id="SM00155">
    <property type="entry name" value="PLDc"/>
    <property type="match status" value="2"/>
</dbReference>
<dbReference type="InterPro" id="IPR001736">
    <property type="entry name" value="PLipase_D/transphosphatidylase"/>
</dbReference>
<dbReference type="Gene3D" id="3.30.870.10">
    <property type="entry name" value="Endonuclease Chain A"/>
    <property type="match status" value="2"/>
</dbReference>
<dbReference type="PANTHER" id="PTHR21248:SF12">
    <property type="entry name" value="CARDIOLIPIN SYNTHASE C"/>
    <property type="match status" value="1"/>
</dbReference>
<dbReference type="CDD" id="cd09111">
    <property type="entry name" value="PLDc_ymdC_like_1"/>
    <property type="match status" value="1"/>
</dbReference>
<dbReference type="GO" id="GO:0032049">
    <property type="term" value="P:cardiolipin biosynthetic process"/>
    <property type="evidence" value="ECO:0007669"/>
    <property type="project" value="UniProtKB-ARBA"/>
</dbReference>
<organism evidence="2 3">
    <name type="scientific">Vreelandella hamiltonii</name>
    <dbReference type="NCBI Taxonomy" id="502829"/>
    <lineage>
        <taxon>Bacteria</taxon>
        <taxon>Pseudomonadati</taxon>
        <taxon>Pseudomonadota</taxon>
        <taxon>Gammaproteobacteria</taxon>
        <taxon>Oceanospirillales</taxon>
        <taxon>Halomonadaceae</taxon>
        <taxon>Vreelandella</taxon>
    </lineage>
</organism>
<keyword evidence="3" id="KW-1185">Reference proteome</keyword>
<dbReference type="GO" id="GO:0030572">
    <property type="term" value="F:phosphatidyltransferase activity"/>
    <property type="evidence" value="ECO:0007669"/>
    <property type="project" value="UniProtKB-ARBA"/>
</dbReference>
<dbReference type="CDD" id="cd09113">
    <property type="entry name" value="PLDc_ymdC_like_2"/>
    <property type="match status" value="1"/>
</dbReference>
<dbReference type="Pfam" id="PF13091">
    <property type="entry name" value="PLDc_2"/>
    <property type="match status" value="2"/>
</dbReference>
<dbReference type="PANTHER" id="PTHR21248">
    <property type="entry name" value="CARDIOLIPIN SYNTHASE"/>
    <property type="match status" value="1"/>
</dbReference>
<name>A0A8H9LYW4_9GAMM</name>
<dbReference type="AlphaFoldDB" id="A0A8H9LYW4"/>
<feature type="domain" description="PLD phosphodiesterase" evidence="1">
    <location>
        <begin position="409"/>
        <end position="435"/>
    </location>
</feature>
<protein>
    <submittedName>
        <fullName evidence="2">Phospholipase D family protein</fullName>
    </submittedName>
</protein>
<dbReference type="Proteomes" id="UP000623776">
    <property type="component" value="Unassembled WGS sequence"/>
</dbReference>
<evidence type="ECO:0000313" key="3">
    <source>
        <dbReference type="Proteomes" id="UP000623776"/>
    </source>
</evidence>
<evidence type="ECO:0000313" key="2">
    <source>
        <dbReference type="EMBL" id="GGW21818.1"/>
    </source>
</evidence>
<gene>
    <name evidence="2" type="ORF">GCM10007157_09730</name>
</gene>
<comment type="caution">
    <text evidence="2">The sequence shown here is derived from an EMBL/GenBank/DDBJ whole genome shotgun (WGS) entry which is preliminary data.</text>
</comment>
<accession>A0A8H9LYW4</accession>
<reference evidence="3" key="1">
    <citation type="journal article" date="2019" name="Int. J. Syst. Evol. Microbiol.">
        <title>The Global Catalogue of Microorganisms (GCM) 10K type strain sequencing project: providing services to taxonomists for standard genome sequencing and annotation.</title>
        <authorList>
            <consortium name="The Broad Institute Genomics Platform"/>
            <consortium name="The Broad Institute Genome Sequencing Center for Infectious Disease"/>
            <person name="Wu L."/>
            <person name="Ma J."/>
        </authorList>
    </citation>
    <scope>NUCLEOTIDE SEQUENCE [LARGE SCALE GENOMIC DNA]</scope>
    <source>
        <strain evidence="3">KCTC 22154</strain>
    </source>
</reference>
<dbReference type="InterPro" id="IPR025202">
    <property type="entry name" value="PLD-like_dom"/>
</dbReference>
<dbReference type="SUPFAM" id="SSF56024">
    <property type="entry name" value="Phospholipase D/nuclease"/>
    <property type="match status" value="2"/>
</dbReference>
<dbReference type="PROSITE" id="PS50035">
    <property type="entry name" value="PLD"/>
    <property type="match status" value="2"/>
</dbReference>
<proteinExistence type="predicted"/>
<evidence type="ECO:0000259" key="1">
    <source>
        <dbReference type="PROSITE" id="PS50035"/>
    </source>
</evidence>